<evidence type="ECO:0000313" key="12">
    <source>
        <dbReference type="EMBL" id="MCW6038062.1"/>
    </source>
</evidence>
<dbReference type="Pfam" id="PF01590">
    <property type="entry name" value="GAF"/>
    <property type="match status" value="1"/>
</dbReference>
<feature type="domain" description="PAC" evidence="11">
    <location>
        <begin position="470"/>
        <end position="523"/>
    </location>
</feature>
<dbReference type="PANTHER" id="PTHR43065:SF46">
    <property type="entry name" value="C4-DICARBOXYLATE TRANSPORT SENSOR PROTEIN DCTB"/>
    <property type="match status" value="1"/>
</dbReference>
<evidence type="ECO:0000256" key="9">
    <source>
        <dbReference type="SAM" id="Coils"/>
    </source>
</evidence>
<sequence>MTFSSPFSFDYSRLLAELQEGVWSMSYKARRFLYFNPALEEIFGGAVCDENQSPTGWWDAIYPPERDRLTQALNTLKLGEVKELHYPIIRPDGSMRFLRNKFWRVRGTPARFEGVITDLTTQTLNPPSATPNSPLEAFFLTVPTGIALLDFDLRFRFINQYLAQLNGKTVAEHLNHSIAEVLPEQVAFFAPLCEQVRSTGEAILEQEVTTVDPQHPTQESTWSVSLFLAQVANGEVLGVGVLVNDISQQKAAFRERQAATQALLVSEQQLQKAQRIAHIGNWEFDVLTQQVSWSEEMFRIYGWDTEGEAPSLEQFTEYIHPDDQPLHHDIVSHTLATGHPFRLDYRIYQANSGELRHVDVRGEAVSNEQGEVIQLFGTVLDITERRQAELALRQREEFLRSIYEGISQVIFILDVDPEGDFYYVGWNTFADQLMKIPSSSIVGKTPREVFGEELGASLSANYARCVAAGQPISYEECLFVESEMIWFLTTLNPLRNEQGELYRIVGTAQTINDRKLTEMALKESQAQLQASAKTRDALQKLLASQIRQSLDLQTVLEATVTEIYNLLPVSACTFAWYRPPDEKMPDDSIFALGYWEVITEAKLPESLSYLGQFPSAADPMMLEQLQEGQSFQIEDTQGVTAPIMRAFFLERGVTSALFLPIPTNNGLGVLNCMRSAEIEPWDEVALELLQMATDQIAIAINQSELYQKAQSKTRELEQTLEELQKAQINLVQAEKMSSLGQLVAGIAHEINNPINFIYGNLEPARNYAESLLSLIRLYQETYLEPTPEIVEAVEEMDLEFIKEDITKLLDSMWLGSIRIRDIVQSLRTFARLDESGFKSVDIQENLDSTLMVLRNELKTERHEMPNIMVARNYGDLPSVYCDIGQLNQVFFNLITNGIDAIKQRDRQWDIEDILANPGCIAIETELLNQKWIKITIADNGIGIHSDKISQVFDPFYTTKGVGEGTGLGLSVSYQIIVNNHQGRLSCESELGKGTKFMIELPVQGKQ</sequence>
<keyword evidence="13" id="KW-1185">Reference proteome</keyword>
<feature type="domain" description="PAC" evidence="11">
    <location>
        <begin position="341"/>
        <end position="394"/>
    </location>
</feature>
<dbReference type="SMART" id="SM00065">
    <property type="entry name" value="GAF"/>
    <property type="match status" value="1"/>
</dbReference>
<dbReference type="Gene3D" id="3.30.565.10">
    <property type="entry name" value="Histidine kinase-like ATPase, C-terminal domain"/>
    <property type="match status" value="1"/>
</dbReference>
<dbReference type="PROSITE" id="PS50113">
    <property type="entry name" value="PAC"/>
    <property type="match status" value="2"/>
</dbReference>
<evidence type="ECO:0000256" key="4">
    <source>
        <dbReference type="ARBA" id="ARBA00022679"/>
    </source>
</evidence>
<dbReference type="InterPro" id="IPR029016">
    <property type="entry name" value="GAF-like_dom_sf"/>
</dbReference>
<dbReference type="SMART" id="SM00387">
    <property type="entry name" value="HATPase_c"/>
    <property type="match status" value="1"/>
</dbReference>
<evidence type="ECO:0000256" key="6">
    <source>
        <dbReference type="ARBA" id="ARBA00022777"/>
    </source>
</evidence>
<organism evidence="12 13">
    <name type="scientific">Spirulina subsalsa FACHB-351</name>
    <dbReference type="NCBI Taxonomy" id="234711"/>
    <lineage>
        <taxon>Bacteria</taxon>
        <taxon>Bacillati</taxon>
        <taxon>Cyanobacteriota</taxon>
        <taxon>Cyanophyceae</taxon>
        <taxon>Spirulinales</taxon>
        <taxon>Spirulinaceae</taxon>
        <taxon>Spirulina</taxon>
    </lineage>
</organism>
<dbReference type="SUPFAM" id="SSF55781">
    <property type="entry name" value="GAF domain-like"/>
    <property type="match status" value="1"/>
</dbReference>
<proteinExistence type="predicted"/>
<evidence type="ECO:0000256" key="1">
    <source>
        <dbReference type="ARBA" id="ARBA00000085"/>
    </source>
</evidence>
<dbReference type="CDD" id="cd00130">
    <property type="entry name" value="PAS"/>
    <property type="match status" value="2"/>
</dbReference>
<dbReference type="Gene3D" id="1.10.287.130">
    <property type="match status" value="1"/>
</dbReference>
<keyword evidence="7" id="KW-0067">ATP-binding</keyword>
<dbReference type="InterPro" id="IPR001610">
    <property type="entry name" value="PAC"/>
</dbReference>
<evidence type="ECO:0000313" key="13">
    <source>
        <dbReference type="Proteomes" id="UP001526426"/>
    </source>
</evidence>
<dbReference type="SMART" id="SM00388">
    <property type="entry name" value="HisKA"/>
    <property type="match status" value="1"/>
</dbReference>
<dbReference type="InterPro" id="IPR035965">
    <property type="entry name" value="PAS-like_dom_sf"/>
</dbReference>
<dbReference type="EC" id="2.7.13.3" evidence="2"/>
<dbReference type="SUPFAM" id="SSF55874">
    <property type="entry name" value="ATPase domain of HSP90 chaperone/DNA topoisomerase II/histidine kinase"/>
    <property type="match status" value="1"/>
</dbReference>
<dbReference type="NCBIfam" id="TIGR00229">
    <property type="entry name" value="sensory_box"/>
    <property type="match status" value="2"/>
</dbReference>
<dbReference type="InterPro" id="IPR004358">
    <property type="entry name" value="Sig_transdc_His_kin-like_C"/>
</dbReference>
<dbReference type="Proteomes" id="UP001526426">
    <property type="component" value="Unassembled WGS sequence"/>
</dbReference>
<dbReference type="SMART" id="SM00086">
    <property type="entry name" value="PAC"/>
    <property type="match status" value="2"/>
</dbReference>
<keyword evidence="4" id="KW-0808">Transferase</keyword>
<dbReference type="PANTHER" id="PTHR43065">
    <property type="entry name" value="SENSOR HISTIDINE KINASE"/>
    <property type="match status" value="1"/>
</dbReference>
<dbReference type="InterPro" id="IPR003594">
    <property type="entry name" value="HATPase_dom"/>
</dbReference>
<keyword evidence="6" id="KW-0418">Kinase</keyword>
<dbReference type="CDD" id="cd00082">
    <property type="entry name" value="HisKA"/>
    <property type="match status" value="1"/>
</dbReference>
<evidence type="ECO:0000256" key="2">
    <source>
        <dbReference type="ARBA" id="ARBA00012438"/>
    </source>
</evidence>
<dbReference type="InterPro" id="IPR000700">
    <property type="entry name" value="PAS-assoc_C"/>
</dbReference>
<dbReference type="EMBL" id="JAIHOM010000106">
    <property type="protein sequence ID" value="MCW6038062.1"/>
    <property type="molecule type" value="Genomic_DNA"/>
</dbReference>
<evidence type="ECO:0000256" key="5">
    <source>
        <dbReference type="ARBA" id="ARBA00022741"/>
    </source>
</evidence>
<evidence type="ECO:0000259" key="11">
    <source>
        <dbReference type="PROSITE" id="PS50113"/>
    </source>
</evidence>
<feature type="domain" description="Histidine kinase" evidence="10">
    <location>
        <begin position="745"/>
        <end position="1004"/>
    </location>
</feature>
<dbReference type="InterPro" id="IPR003661">
    <property type="entry name" value="HisK_dim/P_dom"/>
</dbReference>
<dbReference type="SMART" id="SM00091">
    <property type="entry name" value="PAS"/>
    <property type="match status" value="4"/>
</dbReference>
<dbReference type="Gene3D" id="3.30.450.20">
    <property type="entry name" value="PAS domain"/>
    <property type="match status" value="4"/>
</dbReference>
<dbReference type="SUPFAM" id="SSF55785">
    <property type="entry name" value="PYP-like sensor domain (PAS domain)"/>
    <property type="match status" value="4"/>
</dbReference>
<dbReference type="Pfam" id="PF08448">
    <property type="entry name" value="PAS_4"/>
    <property type="match status" value="2"/>
</dbReference>
<feature type="coiled-coil region" evidence="9">
    <location>
        <begin position="706"/>
        <end position="736"/>
    </location>
</feature>
<dbReference type="Pfam" id="PF02518">
    <property type="entry name" value="HATPase_c"/>
    <property type="match status" value="1"/>
</dbReference>
<dbReference type="InterPro" id="IPR013655">
    <property type="entry name" value="PAS_fold_3"/>
</dbReference>
<dbReference type="SUPFAM" id="SSF47384">
    <property type="entry name" value="Homodimeric domain of signal transducing histidine kinase"/>
    <property type="match status" value="1"/>
</dbReference>
<keyword evidence="8" id="KW-0902">Two-component regulatory system</keyword>
<comment type="caution">
    <text evidence="12">The sequence shown here is derived from an EMBL/GenBank/DDBJ whole genome shotgun (WGS) entry which is preliminary data.</text>
</comment>
<protein>
    <recommendedName>
        <fullName evidence="2">histidine kinase</fullName>
        <ecNumber evidence="2">2.7.13.3</ecNumber>
    </recommendedName>
</protein>
<dbReference type="Gene3D" id="3.30.450.40">
    <property type="match status" value="1"/>
</dbReference>
<dbReference type="Gene3D" id="2.10.70.100">
    <property type="match status" value="1"/>
</dbReference>
<evidence type="ECO:0000256" key="7">
    <source>
        <dbReference type="ARBA" id="ARBA00022840"/>
    </source>
</evidence>
<dbReference type="InterPro" id="IPR003018">
    <property type="entry name" value="GAF"/>
</dbReference>
<dbReference type="InterPro" id="IPR013656">
    <property type="entry name" value="PAS_4"/>
</dbReference>
<dbReference type="Pfam" id="PF08447">
    <property type="entry name" value="PAS_3"/>
    <property type="match status" value="1"/>
</dbReference>
<dbReference type="PRINTS" id="PR00344">
    <property type="entry name" value="BCTRLSENSOR"/>
</dbReference>
<keyword evidence="5" id="KW-0547">Nucleotide-binding</keyword>
<comment type="catalytic activity">
    <reaction evidence="1">
        <text>ATP + protein L-histidine = ADP + protein N-phospho-L-histidine.</text>
        <dbReference type="EC" id="2.7.13.3"/>
    </reaction>
</comment>
<keyword evidence="9" id="KW-0175">Coiled coil</keyword>
<keyword evidence="3" id="KW-0597">Phosphoprotein</keyword>
<reference evidence="12 13" key="1">
    <citation type="submission" date="2021-08" db="EMBL/GenBank/DDBJ databases">
        <title>Draft genome sequence of Spirulina subsalsa with high tolerance to salinity and hype-accumulation of phycocyanin.</title>
        <authorList>
            <person name="Pei H."/>
            <person name="Jiang L."/>
        </authorList>
    </citation>
    <scope>NUCLEOTIDE SEQUENCE [LARGE SCALE GENOMIC DNA]</scope>
    <source>
        <strain evidence="12 13">FACHB-351</strain>
    </source>
</reference>
<dbReference type="InterPro" id="IPR036890">
    <property type="entry name" value="HATPase_C_sf"/>
</dbReference>
<dbReference type="InterPro" id="IPR005467">
    <property type="entry name" value="His_kinase_dom"/>
</dbReference>
<evidence type="ECO:0000256" key="8">
    <source>
        <dbReference type="ARBA" id="ARBA00023012"/>
    </source>
</evidence>
<dbReference type="InterPro" id="IPR000014">
    <property type="entry name" value="PAS"/>
</dbReference>
<evidence type="ECO:0000256" key="3">
    <source>
        <dbReference type="ARBA" id="ARBA00022553"/>
    </source>
</evidence>
<dbReference type="InterPro" id="IPR036097">
    <property type="entry name" value="HisK_dim/P_sf"/>
</dbReference>
<dbReference type="RefSeq" id="WP_265265954.1">
    <property type="nucleotide sequence ID" value="NZ_JAIHOM010000106.1"/>
</dbReference>
<accession>A0ABT3L970</accession>
<name>A0ABT3L970_9CYAN</name>
<gene>
    <name evidence="12" type="ORF">K4A83_17545</name>
</gene>
<evidence type="ECO:0000259" key="10">
    <source>
        <dbReference type="PROSITE" id="PS50109"/>
    </source>
</evidence>
<dbReference type="PROSITE" id="PS50109">
    <property type="entry name" value="HIS_KIN"/>
    <property type="match status" value="1"/>
</dbReference>